<reference evidence="3" key="1">
    <citation type="submission" date="2023-07" db="EMBL/GenBank/DDBJ databases">
        <title>Whole-genome sequencing of a new Methanosarcina sp. Z-7115.</title>
        <authorList>
            <person name="Zhilina T.N."/>
            <person name="Merkel A.Y."/>
        </authorList>
    </citation>
    <scope>NUCLEOTIDE SEQUENCE [LARGE SCALE GENOMIC DNA]</scope>
    <source>
        <strain evidence="3">Z-7115</strain>
    </source>
</reference>
<dbReference type="InterPro" id="IPR013656">
    <property type="entry name" value="PAS_4"/>
</dbReference>
<dbReference type="InterPro" id="IPR035965">
    <property type="entry name" value="PAS-like_dom_sf"/>
</dbReference>
<sequence length="157" mass="17905">MKEFPMGRKNSKIKSVSQDNYYFIKGILNTMLNPVCYKDRNGIYLGVNEIYARQIVGLPEEKIVGHKLLEVGRKIAERFPERSVVNGISLLEHVKGWEKDDAKLLRQGGTSTHQYEGICVDGIKRLFLVNKSTFSNENGEILGLFTVLQDITERDEI</sequence>
<dbReference type="RefSeq" id="WP_310575539.1">
    <property type="nucleotide sequence ID" value="NZ_JAVKPK010000021.1"/>
</dbReference>
<dbReference type="PROSITE" id="PS50113">
    <property type="entry name" value="PAC"/>
    <property type="match status" value="1"/>
</dbReference>
<organism evidence="2 3">
    <name type="scientific">Methanosarcina baikalica</name>
    <dbReference type="NCBI Taxonomy" id="3073890"/>
    <lineage>
        <taxon>Archaea</taxon>
        <taxon>Methanobacteriati</taxon>
        <taxon>Methanobacteriota</taxon>
        <taxon>Stenosarchaea group</taxon>
        <taxon>Methanomicrobia</taxon>
        <taxon>Methanosarcinales</taxon>
        <taxon>Methanosarcinaceae</taxon>
        <taxon>Methanosarcina</taxon>
    </lineage>
</organism>
<dbReference type="EMBL" id="JAVKPK010000021">
    <property type="protein sequence ID" value="MDR7665514.1"/>
    <property type="molecule type" value="Genomic_DNA"/>
</dbReference>
<dbReference type="Pfam" id="PF08448">
    <property type="entry name" value="PAS_4"/>
    <property type="match status" value="1"/>
</dbReference>
<evidence type="ECO:0000313" key="3">
    <source>
        <dbReference type="Proteomes" id="UP001246244"/>
    </source>
</evidence>
<proteinExistence type="predicted"/>
<keyword evidence="3" id="KW-1185">Reference proteome</keyword>
<evidence type="ECO:0000259" key="1">
    <source>
        <dbReference type="PROSITE" id="PS50113"/>
    </source>
</evidence>
<dbReference type="SUPFAM" id="SSF55785">
    <property type="entry name" value="PYP-like sensor domain (PAS domain)"/>
    <property type="match status" value="1"/>
</dbReference>
<dbReference type="InterPro" id="IPR000700">
    <property type="entry name" value="PAS-assoc_C"/>
</dbReference>
<feature type="domain" description="PAC" evidence="1">
    <location>
        <begin position="111"/>
        <end position="157"/>
    </location>
</feature>
<gene>
    <name evidence="2" type="ORF">RG963_06920</name>
</gene>
<comment type="caution">
    <text evidence="2">The sequence shown here is derived from an EMBL/GenBank/DDBJ whole genome shotgun (WGS) entry which is preliminary data.</text>
</comment>
<accession>A0ABU2D0L9</accession>
<dbReference type="Gene3D" id="3.30.450.20">
    <property type="entry name" value="PAS domain"/>
    <property type="match status" value="1"/>
</dbReference>
<dbReference type="Proteomes" id="UP001246244">
    <property type="component" value="Unassembled WGS sequence"/>
</dbReference>
<evidence type="ECO:0000313" key="2">
    <source>
        <dbReference type="EMBL" id="MDR7665514.1"/>
    </source>
</evidence>
<name>A0ABU2D0L9_9EURY</name>
<protein>
    <submittedName>
        <fullName evidence="2">PAS domain-containing protein</fullName>
    </submittedName>
</protein>